<reference evidence="4 5" key="1">
    <citation type="submission" date="2018-06" db="EMBL/GenBank/DDBJ databases">
        <authorList>
            <consortium name="Pathogen Informatics"/>
            <person name="Doyle S."/>
        </authorList>
    </citation>
    <scope>NUCLEOTIDE SEQUENCE [LARGE SCALE GENOMIC DNA]</scope>
    <source>
        <strain evidence="4 5">NCTC10723</strain>
    </source>
</reference>
<evidence type="ECO:0000256" key="1">
    <source>
        <dbReference type="ARBA" id="ARBA00011028"/>
    </source>
</evidence>
<evidence type="ECO:0000256" key="3">
    <source>
        <dbReference type="ARBA" id="ARBA00022729"/>
    </source>
</evidence>
<accession>A0A377GW04</accession>
<gene>
    <name evidence="4" type="primary">psaA</name>
    <name evidence="4" type="ORF">NCTC10723_00462</name>
</gene>
<dbReference type="Gene3D" id="3.40.50.1980">
    <property type="entry name" value="Nitrogenase molybdenum iron protein domain"/>
    <property type="match status" value="2"/>
</dbReference>
<dbReference type="InterPro" id="IPR006127">
    <property type="entry name" value="ZnuA-like"/>
</dbReference>
<dbReference type="Pfam" id="PF01297">
    <property type="entry name" value="ZnuA"/>
    <property type="match status" value="1"/>
</dbReference>
<dbReference type="PANTHER" id="PTHR42953">
    <property type="entry name" value="HIGH-AFFINITY ZINC UPTAKE SYSTEM PROTEIN ZNUA-RELATED"/>
    <property type="match status" value="1"/>
</dbReference>
<evidence type="ECO:0000256" key="2">
    <source>
        <dbReference type="ARBA" id="ARBA00022448"/>
    </source>
</evidence>
<dbReference type="EMBL" id="UGGU01000003">
    <property type="protein sequence ID" value="STO31023.1"/>
    <property type="molecule type" value="Genomic_DNA"/>
</dbReference>
<protein>
    <submittedName>
        <fullName evidence="4">Pneumococcal surface adhesin A</fullName>
    </submittedName>
</protein>
<keyword evidence="3" id="KW-0732">Signal</keyword>
<keyword evidence="5" id="KW-1185">Reference proteome</keyword>
<dbReference type="RefSeq" id="WP_115268959.1">
    <property type="nucleotide sequence ID" value="NZ_UGGU01000003.1"/>
</dbReference>
<proteinExistence type="inferred from homology"/>
<dbReference type="GO" id="GO:0030001">
    <property type="term" value="P:metal ion transport"/>
    <property type="evidence" value="ECO:0007669"/>
    <property type="project" value="InterPro"/>
</dbReference>
<comment type="similarity">
    <text evidence="1">Belongs to the bacterial solute-binding protein 9 family.</text>
</comment>
<dbReference type="PANTHER" id="PTHR42953:SF3">
    <property type="entry name" value="HIGH-AFFINITY ZINC UPTAKE SYSTEM PROTEIN ZNUA"/>
    <property type="match status" value="1"/>
</dbReference>
<dbReference type="OrthoDB" id="9810636at2"/>
<name>A0A377GW04_9FUSO</name>
<sequence>MKKITILLFTILSFFSFAEEKIKIGVTLQPYYSFVANIVKDRAEIITPVRLDIYNSHNYSPTVEDMKKISSLDTIVINGLGHDSFIYKLLKMSGKNIPIIEANKNIKLMHTEGICTHEHNHDVHEEEHHLEHSHNEEVNSHTYISITESIEQIEYIADQLGKLDPKNREFYLKNAKEYTDRLAKLKKDALNEIKDIDISNFKVVTFYAGYDYLFKEFGKKVDIVIEPAHGVEPSIVHLQHIIKKLKAENIKVIFGEKQLKNKYMEILKRETRADIKELYHMTGGSYSAESFEEMISQDLNEIVSALKKEK</sequence>
<dbReference type="InterPro" id="IPR050492">
    <property type="entry name" value="Bact_metal-bind_prot9"/>
</dbReference>
<dbReference type="Proteomes" id="UP000255328">
    <property type="component" value="Unassembled WGS sequence"/>
</dbReference>
<evidence type="ECO:0000313" key="5">
    <source>
        <dbReference type="Proteomes" id="UP000255328"/>
    </source>
</evidence>
<dbReference type="SUPFAM" id="SSF53807">
    <property type="entry name" value="Helical backbone' metal receptor"/>
    <property type="match status" value="1"/>
</dbReference>
<keyword evidence="2" id="KW-0813">Transport</keyword>
<dbReference type="AlphaFoldDB" id="A0A377GW04"/>
<organism evidence="4 5">
    <name type="scientific">Fusobacterium necrogenes</name>
    <dbReference type="NCBI Taxonomy" id="858"/>
    <lineage>
        <taxon>Bacteria</taxon>
        <taxon>Fusobacteriati</taxon>
        <taxon>Fusobacteriota</taxon>
        <taxon>Fusobacteriia</taxon>
        <taxon>Fusobacteriales</taxon>
        <taxon>Fusobacteriaceae</taxon>
        <taxon>Fusobacterium</taxon>
    </lineage>
</organism>
<evidence type="ECO:0000313" key="4">
    <source>
        <dbReference type="EMBL" id="STO31023.1"/>
    </source>
</evidence>
<dbReference type="GO" id="GO:0046872">
    <property type="term" value="F:metal ion binding"/>
    <property type="evidence" value="ECO:0007669"/>
    <property type="project" value="InterPro"/>
</dbReference>